<dbReference type="InterPro" id="IPR019539">
    <property type="entry name" value="GalKase_N"/>
</dbReference>
<dbReference type="EMBL" id="CP115965">
    <property type="protein sequence ID" value="WZW98855.1"/>
    <property type="molecule type" value="Genomic_DNA"/>
</dbReference>
<feature type="domain" description="GHMP kinase C-terminal" evidence="8">
    <location>
        <begin position="292"/>
        <end position="371"/>
    </location>
</feature>
<evidence type="ECO:0000256" key="2">
    <source>
        <dbReference type="ARBA" id="ARBA00022679"/>
    </source>
</evidence>
<keyword evidence="6" id="KW-0119">Carbohydrate metabolism</keyword>
<protein>
    <submittedName>
        <fullName evidence="10">Galactokinase family protein</fullName>
    </submittedName>
</protein>
<dbReference type="PANTHER" id="PTHR10457">
    <property type="entry name" value="MEVALONATE KINASE/GALACTOKINASE"/>
    <property type="match status" value="1"/>
</dbReference>
<keyword evidence="5" id="KW-0067">ATP-binding</keyword>
<dbReference type="InterPro" id="IPR013750">
    <property type="entry name" value="GHMP_kinase_C_dom"/>
</dbReference>
<dbReference type="SUPFAM" id="SSF54211">
    <property type="entry name" value="Ribosomal protein S5 domain 2-like"/>
    <property type="match status" value="1"/>
</dbReference>
<dbReference type="SUPFAM" id="SSF55060">
    <property type="entry name" value="GHMP Kinase, C-terminal domain"/>
    <property type="match status" value="1"/>
</dbReference>
<dbReference type="PANTHER" id="PTHR10457:SF7">
    <property type="entry name" value="GALACTOKINASE-RELATED"/>
    <property type="match status" value="1"/>
</dbReference>
<dbReference type="Gene3D" id="3.30.70.890">
    <property type="entry name" value="GHMP kinase, C-terminal domain"/>
    <property type="match status" value="1"/>
</dbReference>
<proteinExistence type="inferred from homology"/>
<dbReference type="InterPro" id="IPR006203">
    <property type="entry name" value="GHMP_knse_ATP-bd_CS"/>
</dbReference>
<keyword evidence="11" id="KW-1185">Reference proteome</keyword>
<dbReference type="PRINTS" id="PR00473">
    <property type="entry name" value="GALCTOKINASE"/>
</dbReference>
<dbReference type="PRINTS" id="PR00959">
    <property type="entry name" value="MEVGALKINASE"/>
</dbReference>
<dbReference type="InterPro" id="IPR020568">
    <property type="entry name" value="Ribosomal_Su5_D2-typ_SF"/>
</dbReference>
<gene>
    <name evidence="10" type="ORF">PCC79_01190</name>
</gene>
<comment type="similarity">
    <text evidence="1">Belongs to the GHMP kinase family. GalK subfamily.</text>
</comment>
<dbReference type="PIRSF" id="PIRSF000530">
    <property type="entry name" value="Galactokinase"/>
    <property type="match status" value="1"/>
</dbReference>
<evidence type="ECO:0000259" key="9">
    <source>
        <dbReference type="Pfam" id="PF10509"/>
    </source>
</evidence>
<accession>A0ABZ3CAR4</accession>
<dbReference type="Pfam" id="PF00288">
    <property type="entry name" value="GHMP_kinases_N"/>
    <property type="match status" value="1"/>
</dbReference>
<dbReference type="InterPro" id="IPR006204">
    <property type="entry name" value="GHMP_kinase_N_dom"/>
</dbReference>
<organism evidence="10 11">
    <name type="scientific">Propioniciclava soli</name>
    <dbReference type="NCBI Taxonomy" id="2775081"/>
    <lineage>
        <taxon>Bacteria</taxon>
        <taxon>Bacillati</taxon>
        <taxon>Actinomycetota</taxon>
        <taxon>Actinomycetes</taxon>
        <taxon>Propionibacteriales</taxon>
        <taxon>Propionibacteriaceae</taxon>
        <taxon>Propioniciclava</taxon>
    </lineage>
</organism>
<evidence type="ECO:0000259" key="7">
    <source>
        <dbReference type="Pfam" id="PF00288"/>
    </source>
</evidence>
<dbReference type="Pfam" id="PF10509">
    <property type="entry name" value="GalKase_gal_bdg"/>
    <property type="match status" value="1"/>
</dbReference>
<dbReference type="InterPro" id="IPR006206">
    <property type="entry name" value="Mevalonate/galactokinase"/>
</dbReference>
<feature type="domain" description="Galactokinase N-terminal" evidence="9">
    <location>
        <begin position="3"/>
        <end position="37"/>
    </location>
</feature>
<evidence type="ECO:0000313" key="10">
    <source>
        <dbReference type="EMBL" id="WZW98855.1"/>
    </source>
</evidence>
<feature type="domain" description="GHMP kinase N-terminal" evidence="7">
    <location>
        <begin position="72"/>
        <end position="134"/>
    </location>
</feature>
<dbReference type="Gene3D" id="3.30.230.10">
    <property type="match status" value="1"/>
</dbReference>
<keyword evidence="2" id="KW-0808">Transferase</keyword>
<evidence type="ECO:0000256" key="3">
    <source>
        <dbReference type="ARBA" id="ARBA00022741"/>
    </source>
</evidence>
<evidence type="ECO:0000259" key="8">
    <source>
        <dbReference type="Pfam" id="PF08544"/>
    </source>
</evidence>
<dbReference type="Pfam" id="PF08544">
    <property type="entry name" value="GHMP_kinases_C"/>
    <property type="match status" value="1"/>
</dbReference>
<sequence>MTAWFSPGRIEVLGKHTDYAGGRCLVMALDRGVTATVTDGPGRALTATSGSLPGEVDLRDGASLPAGHWGHYLRTVVGRLEHNFGPVRGGHVAIDATLPLASGMSSSSAMIVATALALAHHNGFPATDAWAATLTSDEALATYLACVENGSGFGPLTGLRGVGTRGGSEDHTAMICSQPGTLGLFDFAGLVPVRERSIPLDPSLRFVVVMSGVLAEKTGSALEHYNRSSELARALTQAWNGATGREDANLGSALHAVPDARARLTALVRDDAELTRRLQQFLTESEDLIPAAAEALARGDLTRFGELVDASQQGADAGLGNQIPETRRLAGSARELGAHAASAFGAGYGGSVWALVDAEDADAFAATWFERYLAAFPQHADGASVLVTEPSARARPVAGWTVA</sequence>
<keyword evidence="3" id="KW-0547">Nucleotide-binding</keyword>
<dbReference type="InterPro" id="IPR014721">
    <property type="entry name" value="Ribsml_uS5_D2-typ_fold_subgr"/>
</dbReference>
<dbReference type="Proteomes" id="UP001434337">
    <property type="component" value="Chromosome"/>
</dbReference>
<dbReference type="RefSeq" id="WP_232548733.1">
    <property type="nucleotide sequence ID" value="NZ_CP115965.1"/>
</dbReference>
<keyword evidence="4" id="KW-0418">Kinase</keyword>
<dbReference type="PROSITE" id="PS00627">
    <property type="entry name" value="GHMP_KINASES_ATP"/>
    <property type="match status" value="1"/>
</dbReference>
<reference evidence="10 11" key="1">
    <citation type="journal article" date="2023" name="Environ Microbiome">
        <title>A coral-associated actinobacterium mitigates coral bleaching under heat stress.</title>
        <authorList>
            <person name="Li J."/>
            <person name="Zou Y."/>
            <person name="Li Q."/>
            <person name="Zhang J."/>
            <person name="Bourne D.G."/>
            <person name="Lyu Y."/>
            <person name="Liu C."/>
            <person name="Zhang S."/>
        </authorList>
    </citation>
    <scope>NUCLEOTIDE SEQUENCE [LARGE SCALE GENOMIC DNA]</scope>
    <source>
        <strain evidence="10 11">SCSIO 13291</strain>
    </source>
</reference>
<evidence type="ECO:0000256" key="1">
    <source>
        <dbReference type="ARBA" id="ARBA00006566"/>
    </source>
</evidence>
<name>A0ABZ3CAR4_9ACTN</name>
<evidence type="ECO:0000313" key="11">
    <source>
        <dbReference type="Proteomes" id="UP001434337"/>
    </source>
</evidence>
<evidence type="ECO:0000256" key="5">
    <source>
        <dbReference type="ARBA" id="ARBA00022840"/>
    </source>
</evidence>
<dbReference type="InterPro" id="IPR000705">
    <property type="entry name" value="Galactokinase"/>
</dbReference>
<dbReference type="InterPro" id="IPR036554">
    <property type="entry name" value="GHMP_kinase_C_sf"/>
</dbReference>
<evidence type="ECO:0000256" key="4">
    <source>
        <dbReference type="ARBA" id="ARBA00022777"/>
    </source>
</evidence>
<evidence type="ECO:0000256" key="6">
    <source>
        <dbReference type="ARBA" id="ARBA00023144"/>
    </source>
</evidence>
<keyword evidence="6" id="KW-0299">Galactose metabolism</keyword>